<feature type="binding site" evidence="9">
    <location>
        <position position="124"/>
    </location>
    <ligand>
        <name>NADPH</name>
        <dbReference type="ChEBI" id="CHEBI:57783"/>
    </ligand>
</feature>
<keyword evidence="5 9" id="KW-0560">Oxidoreductase</keyword>
<feature type="binding site" evidence="9">
    <location>
        <position position="123"/>
    </location>
    <ligand>
        <name>1-deoxy-D-xylulose 5-phosphate</name>
        <dbReference type="ChEBI" id="CHEBI:57792"/>
    </ligand>
</feature>
<evidence type="ECO:0000313" key="14">
    <source>
        <dbReference type="Proteomes" id="UP000245921"/>
    </source>
</evidence>
<dbReference type="PANTHER" id="PTHR30525:SF0">
    <property type="entry name" value="1-DEOXY-D-XYLULOSE 5-PHOSPHATE REDUCTOISOMERASE, CHLOROPLASTIC"/>
    <property type="match status" value="1"/>
</dbReference>
<feature type="binding site" evidence="9">
    <location>
        <position position="214"/>
    </location>
    <ligand>
        <name>1-deoxy-D-xylulose 5-phosphate</name>
        <dbReference type="ChEBI" id="CHEBI:57792"/>
    </ligand>
</feature>
<comment type="function">
    <text evidence="9">Catalyzes the NADPH-dependent rearrangement and reduction of 1-deoxy-D-xylulose-5-phosphate (DXP) to 2-C-methyl-D-erythritol 4-phosphate (MEP).</text>
</comment>
<dbReference type="EMBL" id="QGGI01000013">
    <property type="protein sequence ID" value="PWJ90075.1"/>
    <property type="molecule type" value="Genomic_DNA"/>
</dbReference>
<feature type="binding site" evidence="9">
    <location>
        <position position="12"/>
    </location>
    <ligand>
        <name>NADPH</name>
        <dbReference type="ChEBI" id="CHEBI:57783"/>
    </ligand>
</feature>
<feature type="binding site" evidence="9">
    <location>
        <position position="195"/>
    </location>
    <ligand>
        <name>1-deoxy-D-xylulose 5-phosphate</name>
        <dbReference type="ChEBI" id="CHEBI:57792"/>
    </ligand>
</feature>
<feature type="binding site" evidence="9">
    <location>
        <position position="40"/>
    </location>
    <ligand>
        <name>NADPH</name>
        <dbReference type="ChEBI" id="CHEBI:57783"/>
    </ligand>
</feature>
<proteinExistence type="inferred from homology"/>
<dbReference type="GO" id="GO:0030145">
    <property type="term" value="F:manganese ion binding"/>
    <property type="evidence" value="ECO:0007669"/>
    <property type="project" value="TreeGrafter"/>
</dbReference>
<organism evidence="13 14">
    <name type="scientific">Oceanotoga teriensis</name>
    <dbReference type="NCBI Taxonomy" id="515440"/>
    <lineage>
        <taxon>Bacteria</taxon>
        <taxon>Thermotogati</taxon>
        <taxon>Thermotogota</taxon>
        <taxon>Thermotogae</taxon>
        <taxon>Petrotogales</taxon>
        <taxon>Petrotogaceae</taxon>
        <taxon>Oceanotoga</taxon>
    </lineage>
</organism>
<dbReference type="InterPro" id="IPR036291">
    <property type="entry name" value="NAD(P)-bd_dom_sf"/>
</dbReference>
<evidence type="ECO:0000256" key="4">
    <source>
        <dbReference type="ARBA" id="ARBA00022857"/>
    </source>
</evidence>
<keyword evidence="4 9" id="KW-0521">NADP</keyword>
<dbReference type="Pfam" id="PF13288">
    <property type="entry name" value="DXPR_C"/>
    <property type="match status" value="1"/>
</dbReference>
<dbReference type="PANTHER" id="PTHR30525">
    <property type="entry name" value="1-DEOXY-D-XYLULOSE 5-PHOSPHATE REDUCTOISOMERASE"/>
    <property type="match status" value="1"/>
</dbReference>
<dbReference type="GO" id="GO:0070402">
    <property type="term" value="F:NADPH binding"/>
    <property type="evidence" value="ECO:0007669"/>
    <property type="project" value="InterPro"/>
</dbReference>
<evidence type="ECO:0000259" key="10">
    <source>
        <dbReference type="Pfam" id="PF02670"/>
    </source>
</evidence>
<comment type="similarity">
    <text evidence="2 9">Belongs to the DXR family.</text>
</comment>
<dbReference type="Pfam" id="PF08436">
    <property type="entry name" value="DXP_redisom_C"/>
    <property type="match status" value="1"/>
</dbReference>
<dbReference type="SUPFAM" id="SSF69055">
    <property type="entry name" value="1-deoxy-D-xylulose-5-phosphate reductoisomerase, C-terminal domain"/>
    <property type="match status" value="1"/>
</dbReference>
<feature type="binding site" evidence="9">
    <location>
        <position position="122"/>
    </location>
    <ligand>
        <name>NADPH</name>
        <dbReference type="ChEBI" id="CHEBI:57783"/>
    </ligand>
</feature>
<feature type="binding site" evidence="9">
    <location>
        <position position="217"/>
    </location>
    <ligand>
        <name>Mn(2+)</name>
        <dbReference type="ChEBI" id="CHEBI:29035"/>
    </ligand>
</feature>
<feature type="domain" description="1-deoxy-D-xylulose 5-phosphate reductoisomerase C-terminal" evidence="11">
    <location>
        <begin position="144"/>
        <end position="225"/>
    </location>
</feature>
<feature type="binding site" evidence="9">
    <location>
        <position position="13"/>
    </location>
    <ligand>
        <name>NADPH</name>
        <dbReference type="ChEBI" id="CHEBI:57783"/>
    </ligand>
</feature>
<dbReference type="EC" id="1.1.1.267" evidence="9"/>
<keyword evidence="6 9" id="KW-0464">Manganese</keyword>
<feature type="binding site" evidence="9">
    <location>
        <position position="10"/>
    </location>
    <ligand>
        <name>NADPH</name>
        <dbReference type="ChEBI" id="CHEBI:57783"/>
    </ligand>
</feature>
<evidence type="ECO:0000256" key="5">
    <source>
        <dbReference type="ARBA" id="ARBA00023002"/>
    </source>
</evidence>
<dbReference type="AlphaFoldDB" id="A0AA45C5X7"/>
<comment type="pathway">
    <text evidence="1 9">Isoprenoid biosynthesis; isopentenyl diphosphate biosynthesis via DXP pathway; isopentenyl diphosphate from 1-deoxy-D-xylulose 5-phosphate: step 1/6.</text>
</comment>
<feature type="domain" description="1-deoxy-D-xylulose 5-phosphate reductoisomerase N-terminal" evidence="10">
    <location>
        <begin position="4"/>
        <end position="130"/>
    </location>
</feature>
<feature type="binding site" evidence="9">
    <location>
        <position position="150"/>
    </location>
    <ligand>
        <name>Mn(2+)</name>
        <dbReference type="ChEBI" id="CHEBI:29035"/>
    </ligand>
</feature>
<evidence type="ECO:0000256" key="3">
    <source>
        <dbReference type="ARBA" id="ARBA00022723"/>
    </source>
</evidence>
<feature type="binding site" evidence="9">
    <location>
        <position position="213"/>
    </location>
    <ligand>
        <name>1-deoxy-D-xylulose 5-phosphate</name>
        <dbReference type="ChEBI" id="CHEBI:57792"/>
    </ligand>
</feature>
<evidence type="ECO:0000256" key="2">
    <source>
        <dbReference type="ARBA" id="ARBA00006825"/>
    </source>
</evidence>
<dbReference type="InterPro" id="IPR036169">
    <property type="entry name" value="DXPR_C_sf"/>
</dbReference>
<feature type="binding site" evidence="9">
    <location>
        <position position="217"/>
    </location>
    <ligand>
        <name>1-deoxy-D-xylulose 5-phosphate</name>
        <dbReference type="ChEBI" id="CHEBI:57792"/>
    </ligand>
</feature>
<dbReference type="Pfam" id="PF02670">
    <property type="entry name" value="DXP_reductoisom"/>
    <property type="match status" value="1"/>
</dbReference>
<protein>
    <recommendedName>
        <fullName evidence="9">1-deoxy-D-xylulose 5-phosphate reductoisomerase</fullName>
        <shortName evidence="9">DXP reductoisomerase</shortName>
        <ecNumber evidence="9">1.1.1.267</ecNumber>
    </recommendedName>
    <alternativeName>
        <fullName evidence="9">1-deoxyxylulose-5-phosphate reductoisomerase</fullName>
    </alternativeName>
    <alternativeName>
        <fullName evidence="9">2-C-methyl-D-erythritol 4-phosphate synthase</fullName>
    </alternativeName>
</protein>
<feature type="binding site" evidence="9">
    <location>
        <position position="208"/>
    </location>
    <ligand>
        <name>1-deoxy-D-xylulose 5-phosphate</name>
        <dbReference type="ChEBI" id="CHEBI:57792"/>
    </ligand>
</feature>
<dbReference type="NCBIfam" id="TIGR00243">
    <property type="entry name" value="Dxr"/>
    <property type="match status" value="1"/>
</dbReference>
<comment type="caution">
    <text evidence="9">Lacks conserved residue(s) required for the propagation of feature annotation.</text>
</comment>
<dbReference type="SUPFAM" id="SSF55347">
    <property type="entry name" value="Glyceraldehyde-3-phosphate dehydrogenase-like, C-terminal domain"/>
    <property type="match status" value="1"/>
</dbReference>
<keyword evidence="14" id="KW-1185">Reference proteome</keyword>
<evidence type="ECO:0000256" key="1">
    <source>
        <dbReference type="ARBA" id="ARBA00005094"/>
    </source>
</evidence>
<keyword evidence="7 9" id="KW-0414">Isoprene biosynthesis</keyword>
<evidence type="ECO:0000256" key="7">
    <source>
        <dbReference type="ARBA" id="ARBA00023229"/>
    </source>
</evidence>
<feature type="binding site" evidence="9">
    <location>
        <position position="149"/>
    </location>
    <ligand>
        <name>1-deoxy-D-xylulose 5-phosphate</name>
        <dbReference type="ChEBI" id="CHEBI:57792"/>
    </ligand>
</feature>
<keyword evidence="9" id="KW-0460">Magnesium</keyword>
<dbReference type="InterPro" id="IPR003821">
    <property type="entry name" value="DXP_reductoisomerase"/>
</dbReference>
<evidence type="ECO:0000313" key="13">
    <source>
        <dbReference type="EMBL" id="PWJ90075.1"/>
    </source>
</evidence>
<gene>
    <name evidence="9" type="primary">dxr</name>
    <name evidence="13" type="ORF">C7380_11363</name>
</gene>
<feature type="binding site" evidence="9">
    <location>
        <position position="148"/>
    </location>
    <ligand>
        <name>Mn(2+)</name>
        <dbReference type="ChEBI" id="CHEBI:29035"/>
    </ligand>
</feature>
<feature type="domain" description="DXP reductoisomerase C-terminal" evidence="12">
    <location>
        <begin position="256"/>
        <end position="368"/>
    </location>
</feature>
<dbReference type="GO" id="GO:0051484">
    <property type="term" value="P:isopentenyl diphosphate biosynthetic process, methylerythritol 4-phosphate pathway involved in terpenoid biosynthetic process"/>
    <property type="evidence" value="ECO:0007669"/>
    <property type="project" value="TreeGrafter"/>
</dbReference>
<dbReference type="RefSeq" id="WP_109605290.1">
    <property type="nucleotide sequence ID" value="NZ_JAMHJO010000017.1"/>
</dbReference>
<dbReference type="GO" id="GO:0030604">
    <property type="term" value="F:1-deoxy-D-xylulose-5-phosphate reductoisomerase activity"/>
    <property type="evidence" value="ECO:0007669"/>
    <property type="project" value="UniProtKB-UniRule"/>
</dbReference>
<dbReference type="Gene3D" id="1.10.1740.10">
    <property type="match status" value="1"/>
</dbReference>
<feature type="binding site" evidence="9">
    <location>
        <position position="201"/>
    </location>
    <ligand>
        <name>NADPH</name>
        <dbReference type="ChEBI" id="CHEBI:57783"/>
    </ligand>
</feature>
<evidence type="ECO:0000256" key="8">
    <source>
        <dbReference type="ARBA" id="ARBA00048543"/>
    </source>
</evidence>
<dbReference type="SUPFAM" id="SSF51735">
    <property type="entry name" value="NAD(P)-binding Rossmann-fold domains"/>
    <property type="match status" value="1"/>
</dbReference>
<evidence type="ECO:0000256" key="9">
    <source>
        <dbReference type="HAMAP-Rule" id="MF_00183"/>
    </source>
</evidence>
<feature type="binding site" evidence="9">
    <location>
        <position position="11"/>
    </location>
    <ligand>
        <name>NADPH</name>
        <dbReference type="ChEBI" id="CHEBI:57783"/>
    </ligand>
</feature>
<name>A0AA45C5X7_9BACT</name>
<evidence type="ECO:0000259" key="11">
    <source>
        <dbReference type="Pfam" id="PF08436"/>
    </source>
</evidence>
<dbReference type="InterPro" id="IPR013512">
    <property type="entry name" value="DXP_reductoisomerase_N"/>
</dbReference>
<feature type="binding site" evidence="9">
    <location>
        <position position="150"/>
    </location>
    <ligand>
        <name>1-deoxy-D-xylulose 5-phosphate</name>
        <dbReference type="ChEBI" id="CHEBI:57792"/>
    </ligand>
</feature>
<comment type="caution">
    <text evidence="13">The sequence shown here is derived from an EMBL/GenBank/DDBJ whole genome shotgun (WGS) entry which is preliminary data.</text>
</comment>
<evidence type="ECO:0000259" key="12">
    <source>
        <dbReference type="Pfam" id="PF13288"/>
    </source>
</evidence>
<dbReference type="PIRSF" id="PIRSF006205">
    <property type="entry name" value="Dxp_reductismrs"/>
    <property type="match status" value="1"/>
</dbReference>
<feature type="binding site" evidence="9">
    <location>
        <position position="172"/>
    </location>
    <ligand>
        <name>1-deoxy-D-xylulose 5-phosphate</name>
        <dbReference type="ChEBI" id="CHEBI:57792"/>
    </ligand>
</feature>
<accession>A0AA45C5X7</accession>
<sequence length="376" mass="43426">MKKIFIFGITGSIGTQTLEVLNRENFKREFKLIGGTINSNFKKAKKIIEKYNLEFLYINDYKEKGSLPQKYRNCNIITNYQKLEEYLEFEKPEISLIATSGFAGLKNTLTSIKFSKRLCIANKESLVSGGDIVIKKIKEKNIELLPVDSEHSAIFQLLEGEKSPSNLIITASGGSLRNTPIEELKNVTIEKVLNHPVWNMGKRITVDSATMVNKGLEVIEAYYLFDKPKIDVIINENSHIHSIIYFEDGTMKLHYGKPDMKIPIAYSLTYPKRSYKDEMIPLKNIEFKKVDYQRYPSLKLAFEILGNQKLHIAYNSIDEELVELFLNKKIKFTDISNILKKCILEIDKINIKINDIEDIYETDKISRNILKQYINN</sequence>
<comment type="catalytic activity">
    <reaction evidence="8">
        <text>2-C-methyl-D-erythritol 4-phosphate + NADP(+) = 1-deoxy-D-xylulose 5-phosphate + NADPH + H(+)</text>
        <dbReference type="Rhea" id="RHEA:13717"/>
        <dbReference type="ChEBI" id="CHEBI:15378"/>
        <dbReference type="ChEBI" id="CHEBI:57783"/>
        <dbReference type="ChEBI" id="CHEBI:57792"/>
        <dbReference type="ChEBI" id="CHEBI:58262"/>
        <dbReference type="ChEBI" id="CHEBI:58349"/>
        <dbReference type="EC" id="1.1.1.267"/>
    </reaction>
    <physiologicalReaction direction="right-to-left" evidence="8">
        <dbReference type="Rhea" id="RHEA:13719"/>
    </physiologicalReaction>
</comment>
<evidence type="ECO:0000256" key="6">
    <source>
        <dbReference type="ARBA" id="ARBA00023211"/>
    </source>
</evidence>
<dbReference type="HAMAP" id="MF_00183">
    <property type="entry name" value="DXP_reductoisom"/>
    <property type="match status" value="1"/>
</dbReference>
<dbReference type="Gene3D" id="3.40.50.720">
    <property type="entry name" value="NAD(P)-binding Rossmann-like Domain"/>
    <property type="match status" value="1"/>
</dbReference>
<dbReference type="InterPro" id="IPR026877">
    <property type="entry name" value="DXPR_C"/>
</dbReference>
<keyword evidence="3 9" id="KW-0479">Metal-binding</keyword>
<reference evidence="13 14" key="1">
    <citation type="submission" date="2018-05" db="EMBL/GenBank/DDBJ databases">
        <title>Genomic Encyclopedia of Type Strains, Phase IV (KMG-IV): sequencing the most valuable type-strain genomes for metagenomic binning, comparative biology and taxonomic classification.</title>
        <authorList>
            <person name="Goeker M."/>
        </authorList>
    </citation>
    <scope>NUCLEOTIDE SEQUENCE [LARGE SCALE GENOMIC DNA]</scope>
    <source>
        <strain evidence="13 14">DSM 24906</strain>
    </source>
</reference>
<dbReference type="Proteomes" id="UP000245921">
    <property type="component" value="Unassembled WGS sequence"/>
</dbReference>
<comment type="cofactor">
    <cofactor evidence="9">
        <name>Mg(2+)</name>
        <dbReference type="ChEBI" id="CHEBI:18420"/>
    </cofactor>
    <cofactor evidence="9">
        <name>Mn(2+)</name>
        <dbReference type="ChEBI" id="CHEBI:29035"/>
    </cofactor>
</comment>
<dbReference type="InterPro" id="IPR013644">
    <property type="entry name" value="DXP_reductoisomerase_C"/>
</dbReference>